<feature type="compositionally biased region" description="Basic residues" evidence="1">
    <location>
        <begin position="350"/>
        <end position="362"/>
    </location>
</feature>
<feature type="compositionally biased region" description="Polar residues" evidence="1">
    <location>
        <begin position="498"/>
        <end position="512"/>
    </location>
</feature>
<feature type="region of interest" description="Disordered" evidence="1">
    <location>
        <begin position="76"/>
        <end position="658"/>
    </location>
</feature>
<dbReference type="AlphaFoldDB" id="A0A9W9C885"/>
<gene>
    <name evidence="2" type="ORF">N0V89_009521</name>
</gene>
<evidence type="ECO:0000256" key="1">
    <source>
        <dbReference type="SAM" id="MobiDB-lite"/>
    </source>
</evidence>
<evidence type="ECO:0000313" key="2">
    <source>
        <dbReference type="EMBL" id="KAJ4348149.1"/>
    </source>
</evidence>
<feature type="compositionally biased region" description="Basic and acidic residues" evidence="1">
    <location>
        <begin position="371"/>
        <end position="384"/>
    </location>
</feature>
<name>A0A9W9C885_9PLEO</name>
<organism evidence="2 3">
    <name type="scientific">Didymosphaeria variabile</name>
    <dbReference type="NCBI Taxonomy" id="1932322"/>
    <lineage>
        <taxon>Eukaryota</taxon>
        <taxon>Fungi</taxon>
        <taxon>Dikarya</taxon>
        <taxon>Ascomycota</taxon>
        <taxon>Pezizomycotina</taxon>
        <taxon>Dothideomycetes</taxon>
        <taxon>Pleosporomycetidae</taxon>
        <taxon>Pleosporales</taxon>
        <taxon>Massarineae</taxon>
        <taxon>Didymosphaeriaceae</taxon>
        <taxon>Didymosphaeria</taxon>
    </lineage>
</organism>
<feature type="compositionally biased region" description="Acidic residues" evidence="1">
    <location>
        <begin position="334"/>
        <end position="345"/>
    </location>
</feature>
<feature type="compositionally biased region" description="Basic residues" evidence="1">
    <location>
        <begin position="179"/>
        <end position="191"/>
    </location>
</feature>
<dbReference type="Proteomes" id="UP001140513">
    <property type="component" value="Unassembled WGS sequence"/>
</dbReference>
<feature type="compositionally biased region" description="Low complexity" evidence="1">
    <location>
        <begin position="159"/>
        <end position="177"/>
    </location>
</feature>
<protein>
    <submittedName>
        <fullName evidence="2">Uncharacterized protein</fullName>
    </submittedName>
</protein>
<reference evidence="2" key="1">
    <citation type="submission" date="2022-10" db="EMBL/GenBank/DDBJ databases">
        <title>Tapping the CABI collections for fungal endophytes: first genome assemblies for Collariella, Neodidymelliopsis, Ascochyta clinopodiicola, Didymella pomorum, Didymosphaeria variabile, Neocosmospora piperis and Neocucurbitaria cava.</title>
        <authorList>
            <person name="Hill R."/>
        </authorList>
    </citation>
    <scope>NUCLEOTIDE SEQUENCE</scope>
    <source>
        <strain evidence="2">IMI 356815</strain>
    </source>
</reference>
<keyword evidence="3" id="KW-1185">Reference proteome</keyword>
<dbReference type="RefSeq" id="XP_056067537.1">
    <property type="nucleotide sequence ID" value="XM_056218272.1"/>
</dbReference>
<accession>A0A9W9C885</accession>
<dbReference type="GeneID" id="80913051"/>
<evidence type="ECO:0000313" key="3">
    <source>
        <dbReference type="Proteomes" id="UP001140513"/>
    </source>
</evidence>
<comment type="caution">
    <text evidence="2">The sequence shown here is derived from an EMBL/GenBank/DDBJ whole genome shotgun (WGS) entry which is preliminary data.</text>
</comment>
<proteinExistence type="predicted"/>
<feature type="compositionally biased region" description="Basic residues" evidence="1">
    <location>
        <begin position="433"/>
        <end position="444"/>
    </location>
</feature>
<feature type="compositionally biased region" description="Low complexity" evidence="1">
    <location>
        <begin position="248"/>
        <end position="268"/>
    </location>
</feature>
<dbReference type="OrthoDB" id="3795696at2759"/>
<feature type="compositionally biased region" description="Basic and acidic residues" evidence="1">
    <location>
        <begin position="445"/>
        <end position="473"/>
    </location>
</feature>
<dbReference type="EMBL" id="JAPEUX010000007">
    <property type="protein sequence ID" value="KAJ4348149.1"/>
    <property type="molecule type" value="Genomic_DNA"/>
</dbReference>
<sequence>MAPAAPAAVKRATYDGSRPRFESLEAWLNVYGNAEYAIYKRDAAPKALSYEDWSKSEHVLGPFLWYTTLDVWEEDSSSDEESDVEAPAFTAHVPPKQQPKRAAMMNGHGKRGAAKSSPSVAQSKSEDAAAAAKRKRKPKKPYLSEDIVVSDVSDEVEESSPAVEVPPIVTTIPTSPTNGRRKSGGRRKKHYLSAEIISPEDEDDDPMAMNHIVASASTANEPSAFVVSKDDDELVDAPTDATTTPKNAAASPDGPGSSSRRGLRTRTPAQQRPYFHNAQVFDDLVSDEPEADTNSQPSPPKPKQKLKLTGLAQVSFPEVEEERQEPEGPIIEHNDDDELMLEPEEPQPARKAHYKGKGRAWKKTSDDEDQDYKSPVKVKLDQPTRKLGRRKSTQTIETLADALGSEESPQQLRQDEEEEKQVDPVPQSPAAKPGKKPRKPRKISHLSEEFVRDDSDTAPDEHKGPARKVEPEKTQSIGLVNLAQKTPKKRGRPRKSDQPTPNSKNAYTTTNDDLIVAAKESRVRAPAKPAPSPKENATTSITKAADEESIKPEANGRGQPRKSATPGKMAKADYLDSTLATPSKKTSERSAEVISLSGSDGEDDSEPEVISGKNPSRRMERTLTSDLQALDESGKAVTLPGPPVTEASKPANPPLDSS</sequence>